<name>A0A6A5U188_9PLEO</name>
<evidence type="ECO:0000313" key="2">
    <source>
        <dbReference type="Proteomes" id="UP000800035"/>
    </source>
</evidence>
<sequence length="141" mass="15768">MHHPIDICIFLAAPYGPSSPSRSRSRSRLAFADARHNNTRGVEGEAGLITQCWPFACSALCLSNTISFALCSLSRAQWLPQSQPLMDNRALRWTVSLRRDLLIEAWNSSAMHLRPNPVGRRAHLTLPAGRMPSRVLKNRPI</sequence>
<dbReference type="EMBL" id="ML976986">
    <property type="protein sequence ID" value="KAF1958701.1"/>
    <property type="molecule type" value="Genomic_DNA"/>
</dbReference>
<accession>A0A6A5U188</accession>
<dbReference type="Proteomes" id="UP000800035">
    <property type="component" value="Unassembled WGS sequence"/>
</dbReference>
<keyword evidence="2" id="KW-1185">Reference proteome</keyword>
<proteinExistence type="predicted"/>
<organism evidence="1 2">
    <name type="scientific">Byssothecium circinans</name>
    <dbReference type="NCBI Taxonomy" id="147558"/>
    <lineage>
        <taxon>Eukaryota</taxon>
        <taxon>Fungi</taxon>
        <taxon>Dikarya</taxon>
        <taxon>Ascomycota</taxon>
        <taxon>Pezizomycotina</taxon>
        <taxon>Dothideomycetes</taxon>
        <taxon>Pleosporomycetidae</taxon>
        <taxon>Pleosporales</taxon>
        <taxon>Massarineae</taxon>
        <taxon>Massarinaceae</taxon>
        <taxon>Byssothecium</taxon>
    </lineage>
</organism>
<evidence type="ECO:0000313" key="1">
    <source>
        <dbReference type="EMBL" id="KAF1958701.1"/>
    </source>
</evidence>
<protein>
    <submittedName>
        <fullName evidence="1">Uncharacterized protein</fullName>
    </submittedName>
</protein>
<gene>
    <name evidence="1" type="ORF">CC80DRAFT_17588</name>
</gene>
<dbReference type="AlphaFoldDB" id="A0A6A5U188"/>
<reference evidence="1" key="1">
    <citation type="journal article" date="2020" name="Stud. Mycol.">
        <title>101 Dothideomycetes genomes: a test case for predicting lifestyles and emergence of pathogens.</title>
        <authorList>
            <person name="Haridas S."/>
            <person name="Albert R."/>
            <person name="Binder M."/>
            <person name="Bloem J."/>
            <person name="Labutti K."/>
            <person name="Salamov A."/>
            <person name="Andreopoulos B."/>
            <person name="Baker S."/>
            <person name="Barry K."/>
            <person name="Bills G."/>
            <person name="Bluhm B."/>
            <person name="Cannon C."/>
            <person name="Castanera R."/>
            <person name="Culley D."/>
            <person name="Daum C."/>
            <person name="Ezra D."/>
            <person name="Gonzalez J."/>
            <person name="Henrissat B."/>
            <person name="Kuo A."/>
            <person name="Liang C."/>
            <person name="Lipzen A."/>
            <person name="Lutzoni F."/>
            <person name="Magnuson J."/>
            <person name="Mondo S."/>
            <person name="Nolan M."/>
            <person name="Ohm R."/>
            <person name="Pangilinan J."/>
            <person name="Park H.-J."/>
            <person name="Ramirez L."/>
            <person name="Alfaro M."/>
            <person name="Sun H."/>
            <person name="Tritt A."/>
            <person name="Yoshinaga Y."/>
            <person name="Zwiers L.-H."/>
            <person name="Turgeon B."/>
            <person name="Goodwin S."/>
            <person name="Spatafora J."/>
            <person name="Crous P."/>
            <person name="Grigoriev I."/>
        </authorList>
    </citation>
    <scope>NUCLEOTIDE SEQUENCE</scope>
    <source>
        <strain evidence="1">CBS 675.92</strain>
    </source>
</reference>